<keyword evidence="2" id="KW-1185">Reference proteome</keyword>
<comment type="caution">
    <text evidence="1">The sequence shown here is derived from an EMBL/GenBank/DDBJ whole genome shotgun (WGS) entry which is preliminary data.</text>
</comment>
<proteinExistence type="predicted"/>
<dbReference type="AlphaFoldDB" id="A0A4Z2I669"/>
<evidence type="ECO:0000313" key="2">
    <source>
        <dbReference type="Proteomes" id="UP000314294"/>
    </source>
</evidence>
<dbReference type="EMBL" id="SRLO01000123">
    <property type="protein sequence ID" value="TNN73536.1"/>
    <property type="molecule type" value="Genomic_DNA"/>
</dbReference>
<sequence length="252" mass="28040">MKYAGADSGASSITSPTCLWQPVTLPAAVCLSGLGVSSTQPAGRPVPSVVRLGRTRCTPVSVSSVDMRRQDGLGNNTEDNIFMKLKDTAAGSKVEARMWRLLLLLLLPTPFALNIPDVAALVLSFRETGQSPELKDSEEASVCSEFINAEQLETIRYYNIEEHRFLLKNHRDLWPTQPTREKLQGQDETNSWKDDCGSAKVDSWTVLENHWGLDEQLSIFREFNMDLGESKGLPGGRKTDLMRPLFLERQAT</sequence>
<evidence type="ECO:0000313" key="1">
    <source>
        <dbReference type="EMBL" id="TNN73536.1"/>
    </source>
</evidence>
<organism evidence="1 2">
    <name type="scientific">Liparis tanakae</name>
    <name type="common">Tanaka's snailfish</name>
    <dbReference type="NCBI Taxonomy" id="230148"/>
    <lineage>
        <taxon>Eukaryota</taxon>
        <taxon>Metazoa</taxon>
        <taxon>Chordata</taxon>
        <taxon>Craniata</taxon>
        <taxon>Vertebrata</taxon>
        <taxon>Euteleostomi</taxon>
        <taxon>Actinopterygii</taxon>
        <taxon>Neopterygii</taxon>
        <taxon>Teleostei</taxon>
        <taxon>Neoteleostei</taxon>
        <taxon>Acanthomorphata</taxon>
        <taxon>Eupercaria</taxon>
        <taxon>Perciformes</taxon>
        <taxon>Cottioidei</taxon>
        <taxon>Cottales</taxon>
        <taxon>Liparidae</taxon>
        <taxon>Liparis</taxon>
    </lineage>
</organism>
<protein>
    <submittedName>
        <fullName evidence="1">Uncharacterized protein</fullName>
    </submittedName>
</protein>
<name>A0A4Z2I669_9TELE</name>
<gene>
    <name evidence="1" type="ORF">EYF80_016131</name>
</gene>
<dbReference type="Proteomes" id="UP000314294">
    <property type="component" value="Unassembled WGS sequence"/>
</dbReference>
<accession>A0A4Z2I669</accession>
<reference evidence="1 2" key="1">
    <citation type="submission" date="2019-03" db="EMBL/GenBank/DDBJ databases">
        <title>First draft genome of Liparis tanakae, snailfish: a comprehensive survey of snailfish specific genes.</title>
        <authorList>
            <person name="Kim W."/>
            <person name="Song I."/>
            <person name="Jeong J.-H."/>
            <person name="Kim D."/>
            <person name="Kim S."/>
            <person name="Ryu S."/>
            <person name="Song J.Y."/>
            <person name="Lee S.K."/>
        </authorList>
    </citation>
    <scope>NUCLEOTIDE SEQUENCE [LARGE SCALE GENOMIC DNA]</scope>
    <source>
        <tissue evidence="1">Muscle</tissue>
    </source>
</reference>